<gene>
    <name evidence="2" type="ORF">MUB52_03440</name>
</gene>
<proteinExistence type="predicted"/>
<keyword evidence="3" id="KW-1185">Reference proteome</keyword>
<evidence type="ECO:0000313" key="2">
    <source>
        <dbReference type="EMBL" id="MCV3270469.1"/>
    </source>
</evidence>
<dbReference type="Proteomes" id="UP001208690">
    <property type="component" value="Unassembled WGS sequence"/>
</dbReference>
<protein>
    <recommendedName>
        <fullName evidence="4">DUF3828 domain-containing protein</fullName>
    </recommendedName>
</protein>
<evidence type="ECO:0000256" key="1">
    <source>
        <dbReference type="SAM" id="SignalP"/>
    </source>
</evidence>
<sequence>MLRRVTVTLALFLFGLPATAQSPEEIVRWIYASLSGPGPALQQGLDYLSSPDQRSNYFSRRMVMFFDANDSYGDDLAQACVDFGFAIPGNDFDAAEVARSLELSTQPGPEGMTIVARFTNFGSPAQVTYDFAQEDGFWKIDDVAGEGFRVSQIPCTPKAAAPVTAFCYRQGEDGLRLDLAAGGGGARVEFWSWQANGHSCSGEMVGQAVAGGWDFPATGGCLLQLRAASDGSLQLADPDWACKRSLCGQRAVLDGLSFPRSSQIDCAGWQRASN</sequence>
<organism evidence="2 3">
    <name type="scientific">Roseobacter sinensis</name>
    <dbReference type="NCBI Taxonomy" id="2931391"/>
    <lineage>
        <taxon>Bacteria</taxon>
        <taxon>Pseudomonadati</taxon>
        <taxon>Pseudomonadota</taxon>
        <taxon>Alphaproteobacteria</taxon>
        <taxon>Rhodobacterales</taxon>
        <taxon>Roseobacteraceae</taxon>
        <taxon>Roseobacter</taxon>
    </lineage>
</organism>
<feature type="signal peptide" evidence="1">
    <location>
        <begin position="1"/>
        <end position="20"/>
    </location>
</feature>
<evidence type="ECO:0008006" key="4">
    <source>
        <dbReference type="Google" id="ProtNLM"/>
    </source>
</evidence>
<feature type="chain" id="PRO_5045249176" description="DUF3828 domain-containing protein" evidence="1">
    <location>
        <begin position="21"/>
        <end position="274"/>
    </location>
</feature>
<accession>A0ABT3BA74</accession>
<evidence type="ECO:0000313" key="3">
    <source>
        <dbReference type="Proteomes" id="UP001208690"/>
    </source>
</evidence>
<reference evidence="2 3" key="1">
    <citation type="submission" date="2022-04" db="EMBL/GenBank/DDBJ databases">
        <title>Roseobacter sp. WL0113 is a bacterium isolated from neritic sediment.</title>
        <authorList>
            <person name="Wang L."/>
            <person name="He W."/>
            <person name="Zhang D.-F."/>
        </authorList>
    </citation>
    <scope>NUCLEOTIDE SEQUENCE [LARGE SCALE GENOMIC DNA]</scope>
    <source>
        <strain evidence="2 3">WL0113</strain>
    </source>
</reference>
<dbReference type="RefSeq" id="WP_263842797.1">
    <property type="nucleotide sequence ID" value="NZ_JALIEB010000002.1"/>
</dbReference>
<name>A0ABT3BA74_9RHOB</name>
<keyword evidence="1" id="KW-0732">Signal</keyword>
<comment type="caution">
    <text evidence="2">The sequence shown here is derived from an EMBL/GenBank/DDBJ whole genome shotgun (WGS) entry which is preliminary data.</text>
</comment>
<dbReference type="EMBL" id="JALIEB010000002">
    <property type="protein sequence ID" value="MCV3270469.1"/>
    <property type="molecule type" value="Genomic_DNA"/>
</dbReference>